<dbReference type="GO" id="GO:0004252">
    <property type="term" value="F:serine-type endopeptidase activity"/>
    <property type="evidence" value="ECO:0007669"/>
    <property type="project" value="UniProtKB-UniRule"/>
</dbReference>
<dbReference type="InterPro" id="IPR023828">
    <property type="entry name" value="Peptidase_S8_Ser-AS"/>
</dbReference>
<dbReference type="PROSITE" id="PS51125">
    <property type="entry name" value="NHL"/>
    <property type="match status" value="3"/>
</dbReference>
<dbReference type="Gene3D" id="3.40.50.200">
    <property type="entry name" value="Peptidase S8/S53 domain"/>
    <property type="match status" value="1"/>
</dbReference>
<dbReference type="InterPro" id="IPR023827">
    <property type="entry name" value="Peptidase_S8_Asp-AS"/>
</dbReference>
<feature type="active site" description="Charge relay system" evidence="7">
    <location>
        <position position="469"/>
    </location>
</feature>
<dbReference type="InterPro" id="IPR050131">
    <property type="entry name" value="Peptidase_S8_subtilisin-like"/>
</dbReference>
<accession>A0A1F7YA92</accession>
<keyword evidence="2 7" id="KW-0645">Protease</keyword>
<dbReference type="SUPFAM" id="SSF69318">
    <property type="entry name" value="Integrin alpha N-terminal domain"/>
    <property type="match status" value="1"/>
</dbReference>
<evidence type="ECO:0000259" key="11">
    <source>
        <dbReference type="Pfam" id="PF00082"/>
    </source>
</evidence>
<evidence type="ECO:0000256" key="10">
    <source>
        <dbReference type="SAM" id="Phobius"/>
    </source>
</evidence>
<name>A0A1F7YA92_9BACT</name>
<organism evidence="12 13">
    <name type="scientific">Candidatus Woesebacteria bacterium RIFCSPHIGHO2_01_FULL_39_28</name>
    <dbReference type="NCBI Taxonomy" id="1802496"/>
    <lineage>
        <taxon>Bacteria</taxon>
        <taxon>Candidatus Woeseibacteriota</taxon>
    </lineage>
</organism>
<feature type="region of interest" description="Disordered" evidence="9">
    <location>
        <begin position="1174"/>
        <end position="1220"/>
    </location>
</feature>
<evidence type="ECO:0000313" key="12">
    <source>
        <dbReference type="EMBL" id="OGM24231.1"/>
    </source>
</evidence>
<gene>
    <name evidence="12" type="ORF">A2627_04000</name>
</gene>
<feature type="active site" description="Charge relay system" evidence="7">
    <location>
        <position position="292"/>
    </location>
</feature>
<protein>
    <recommendedName>
        <fullName evidence="11">Peptidase S8/S53 domain-containing protein</fullName>
    </recommendedName>
</protein>
<evidence type="ECO:0000256" key="3">
    <source>
        <dbReference type="ARBA" id="ARBA00022737"/>
    </source>
</evidence>
<evidence type="ECO:0000256" key="2">
    <source>
        <dbReference type="ARBA" id="ARBA00022670"/>
    </source>
</evidence>
<dbReference type="InterPro" id="IPR001258">
    <property type="entry name" value="NHL_repeat"/>
</dbReference>
<dbReference type="Pfam" id="PF01436">
    <property type="entry name" value="NHL"/>
    <property type="match status" value="3"/>
</dbReference>
<feature type="domain" description="Peptidase S8/S53" evidence="11">
    <location>
        <begin position="247"/>
        <end position="517"/>
    </location>
</feature>
<evidence type="ECO:0000256" key="8">
    <source>
        <dbReference type="RuleBase" id="RU003355"/>
    </source>
</evidence>
<dbReference type="Gene3D" id="2.120.10.30">
    <property type="entry name" value="TolB, C-terminal domain"/>
    <property type="match status" value="2"/>
</dbReference>
<keyword evidence="10" id="KW-0812">Transmembrane</keyword>
<comment type="caution">
    <text evidence="12">The sequence shown here is derived from an EMBL/GenBank/DDBJ whole genome shotgun (WGS) entry which is preliminary data.</text>
</comment>
<feature type="repeat" description="NHL" evidence="6">
    <location>
        <begin position="1280"/>
        <end position="1319"/>
    </location>
</feature>
<dbReference type="PROSITE" id="PS51892">
    <property type="entry name" value="SUBTILASE"/>
    <property type="match status" value="1"/>
</dbReference>
<keyword evidence="10" id="KW-1133">Transmembrane helix</keyword>
<dbReference type="Pfam" id="PF00082">
    <property type="entry name" value="Peptidase_S8"/>
    <property type="match status" value="1"/>
</dbReference>
<dbReference type="SUPFAM" id="SSF63829">
    <property type="entry name" value="Calcium-dependent phosphotriesterase"/>
    <property type="match status" value="1"/>
</dbReference>
<feature type="transmembrane region" description="Helical" evidence="10">
    <location>
        <begin position="12"/>
        <end position="33"/>
    </location>
</feature>
<evidence type="ECO:0000256" key="5">
    <source>
        <dbReference type="ARBA" id="ARBA00022825"/>
    </source>
</evidence>
<dbReference type="InterPro" id="IPR022398">
    <property type="entry name" value="Peptidase_S8_His-AS"/>
</dbReference>
<dbReference type="InterPro" id="IPR011042">
    <property type="entry name" value="6-blade_b-propeller_TolB-like"/>
</dbReference>
<feature type="repeat" description="NHL" evidence="6">
    <location>
        <begin position="1323"/>
        <end position="1366"/>
    </location>
</feature>
<dbReference type="PRINTS" id="PR00723">
    <property type="entry name" value="SUBTILISIN"/>
</dbReference>
<feature type="repeat" description="NHL" evidence="6">
    <location>
        <begin position="1233"/>
        <end position="1272"/>
    </location>
</feature>
<dbReference type="PANTHER" id="PTHR43806">
    <property type="entry name" value="PEPTIDASE S8"/>
    <property type="match status" value="1"/>
</dbReference>
<keyword evidence="5 7" id="KW-0720">Serine protease</keyword>
<feature type="active site" description="Charge relay system" evidence="7">
    <location>
        <position position="254"/>
    </location>
</feature>
<feature type="non-terminal residue" evidence="12">
    <location>
        <position position="1376"/>
    </location>
</feature>
<feature type="compositionally biased region" description="Low complexity" evidence="9">
    <location>
        <begin position="1191"/>
        <end position="1204"/>
    </location>
</feature>
<keyword evidence="10" id="KW-0472">Membrane</keyword>
<evidence type="ECO:0000313" key="13">
    <source>
        <dbReference type="Proteomes" id="UP000178851"/>
    </source>
</evidence>
<evidence type="ECO:0000256" key="6">
    <source>
        <dbReference type="PROSITE-ProRule" id="PRU00504"/>
    </source>
</evidence>
<dbReference type="EMBL" id="MGGI01000032">
    <property type="protein sequence ID" value="OGM24231.1"/>
    <property type="molecule type" value="Genomic_DNA"/>
</dbReference>
<dbReference type="PROSITE" id="PS00136">
    <property type="entry name" value="SUBTILASE_ASP"/>
    <property type="match status" value="1"/>
</dbReference>
<dbReference type="SUPFAM" id="SSF52743">
    <property type="entry name" value="Subtilisin-like"/>
    <property type="match status" value="1"/>
</dbReference>
<evidence type="ECO:0000256" key="4">
    <source>
        <dbReference type="ARBA" id="ARBA00022801"/>
    </source>
</evidence>
<dbReference type="GO" id="GO:0006508">
    <property type="term" value="P:proteolysis"/>
    <property type="evidence" value="ECO:0007669"/>
    <property type="project" value="UniProtKB-KW"/>
</dbReference>
<dbReference type="PROSITE" id="PS00137">
    <property type="entry name" value="SUBTILASE_HIS"/>
    <property type="match status" value="1"/>
</dbReference>
<evidence type="ECO:0000256" key="7">
    <source>
        <dbReference type="PROSITE-ProRule" id="PRU01240"/>
    </source>
</evidence>
<keyword evidence="4 7" id="KW-0378">Hydrolase</keyword>
<dbReference type="PROSITE" id="PS00138">
    <property type="entry name" value="SUBTILASE_SER"/>
    <property type="match status" value="1"/>
</dbReference>
<keyword evidence="3" id="KW-0677">Repeat</keyword>
<sequence length="1376" mass="148972">MLKFLKSLPKKQLTALIGIVFLFVITVSTSIYLNTQKTSLRSKAQQSLSQVNKQEPEFAQGEILIKFRSNTPILKINSYRGTQGIDIDKFSVDYTDLDQATIPLAMTKVNQKFPIKKVDKVFKGSQDPQTELMKMKQKFSNEIALGRRQINEKEFLKIDLSKIYKLELSKDTPISETITILSANPDIEYVEPNYLVKLQYIPNDPYYLDSFPNNTGNRDPSWNPLYDYQWNLKQINMNSAWDITQGNILVAVIDSGVDYKHPELGTTGSQPKVILGHDYVNSDEDPMDDYGHGTHVAGIIAANTNNALGIAGVCPGCSILTIKSFDNSGSGYDSYISSAIQEAVVKGSRVINASWGGLGSSSLMTDVLTYVYNSGVVFVASAGNASVNVNKLYPANINCANISNPTIDCTLSVSATNAQNGLSPYSNWGADIDVAAPGGDNNDIVSLKSSVTSIGNVVGVNYLRAAGTSMAAPHVSGLAALILSKSPSLTNDQVRNVILNGTDDLGLPGFDDNFGYGRVNAYKSLLSINYRMPPVAKINVPERGTIIGSKFDLTGSTYATDFTKYKIEYASSYNPGSWSTQGIVLTNSGVTPIYGGKLGTADFSQLTSGQYYLRITTVTTSGNNVSMITSIRLDKQLRAGFPIPYDSSVFWRPMAADINVDGKKEIIFKNSLDAKIHVIEPDGNDLAGWPKSLEGYDDPRFSSGNSVVVFDLDPSYPGKEVFSAITQTGWGGQILGFHADGTLIQNWSVNDWVNKGSLAYVNDAMSAGTFNGIGGVVYPESDLFIGASVKLHIFDKNANELPGGWPIIGKEKSFYQAPAIADINGDGDSEVITPYYDQDLNLYSINIYSSRGSLLKKINITDNLYNFAVADIDGDGFGEIITIIGKDNPGGERAVSVWDWQGNLKSSRWPLKITDTAILPVNTTDLSVGNFTKDNNLEILLFLNFNYYLIDKDANIIAKQYIDTWESDFNYVLTNVSLADGRQLISMTSNAGYPGEGIYSKVYLHTFDPATNSFTSLAGYPKLFGNDKGEMLGSPSLVDIDGDGFLELIVAYKAGRNIGDTFLYVFNTGLMAGFSDWPQYLHDESNTSNFDSGERILLNSSSGQSCDQKCNSLNRNCISVGTDNNATNLSKMYSIDLFCSQIDAACSSVIGNSGIQGCDWTNCKCSIPRIAPTSTPKPTPALPTLTPSPTPISSLTPTPTLTLTPPSPTPTLGPTLTPSPTSPPSCNFISKWGSLGTGDGQFSSPFGVASDSQGNVYISETGNNRIQKFNPNGQFILKWGSSGTGDGQFDLPTGIVLDSSDNVYVADSRNHRVQKFTSNGQFLSKWGSNGQTDGQLNFPQGVGIDSSGNIWLADTSNNRVQKFTSGGVFISKFGSA</sequence>
<dbReference type="InterPro" id="IPR015500">
    <property type="entry name" value="Peptidase_S8_subtilisin-rel"/>
</dbReference>
<evidence type="ECO:0000256" key="9">
    <source>
        <dbReference type="SAM" id="MobiDB-lite"/>
    </source>
</evidence>
<dbReference type="InterPro" id="IPR036852">
    <property type="entry name" value="Peptidase_S8/S53_dom_sf"/>
</dbReference>
<proteinExistence type="inferred from homology"/>
<dbReference type="InterPro" id="IPR028994">
    <property type="entry name" value="Integrin_alpha_N"/>
</dbReference>
<dbReference type="Proteomes" id="UP000178851">
    <property type="component" value="Unassembled WGS sequence"/>
</dbReference>
<dbReference type="InterPro" id="IPR000209">
    <property type="entry name" value="Peptidase_S8/S53_dom"/>
</dbReference>
<reference evidence="12 13" key="1">
    <citation type="journal article" date="2016" name="Nat. Commun.">
        <title>Thousands of microbial genomes shed light on interconnected biogeochemical processes in an aquifer system.</title>
        <authorList>
            <person name="Anantharaman K."/>
            <person name="Brown C.T."/>
            <person name="Hug L.A."/>
            <person name="Sharon I."/>
            <person name="Castelle C.J."/>
            <person name="Probst A.J."/>
            <person name="Thomas B.C."/>
            <person name="Singh A."/>
            <person name="Wilkins M.J."/>
            <person name="Karaoz U."/>
            <person name="Brodie E.L."/>
            <person name="Williams K.H."/>
            <person name="Hubbard S.S."/>
            <person name="Banfield J.F."/>
        </authorList>
    </citation>
    <scope>NUCLEOTIDE SEQUENCE [LARGE SCALE GENOMIC DNA]</scope>
</reference>
<evidence type="ECO:0000256" key="1">
    <source>
        <dbReference type="ARBA" id="ARBA00011073"/>
    </source>
</evidence>
<comment type="similarity">
    <text evidence="1 7 8">Belongs to the peptidase S8 family.</text>
</comment>
<feature type="compositionally biased region" description="Pro residues" evidence="9">
    <location>
        <begin position="1175"/>
        <end position="1190"/>
    </location>
</feature>
<dbReference type="PANTHER" id="PTHR43806:SF11">
    <property type="entry name" value="CEREVISIN-RELATED"/>
    <property type="match status" value="1"/>
</dbReference>